<keyword evidence="4" id="KW-0614">Plasmid</keyword>
<keyword evidence="2" id="KW-0732">Signal</keyword>
<dbReference type="HOGENOM" id="CLU_471468_0_0_4"/>
<dbReference type="CDD" id="cd00118">
    <property type="entry name" value="LysM"/>
    <property type="match status" value="1"/>
</dbReference>
<feature type="region of interest" description="Disordered" evidence="1">
    <location>
        <begin position="434"/>
        <end position="453"/>
    </location>
</feature>
<accession>E3HYG1</accession>
<dbReference type="KEGG" id="axy:AXYL_06833"/>
<evidence type="ECO:0000259" key="3">
    <source>
        <dbReference type="PROSITE" id="PS51782"/>
    </source>
</evidence>
<evidence type="ECO:0000313" key="4">
    <source>
        <dbReference type="EMBL" id="ADP20115.1"/>
    </source>
</evidence>
<dbReference type="SMART" id="SM00257">
    <property type="entry name" value="LysM"/>
    <property type="match status" value="1"/>
</dbReference>
<gene>
    <name evidence="4" type="ordered locus">AXYL_06833</name>
</gene>
<sequence length="578" mass="61597">MQSKQQFATRVGFRRVLLATAIAAAFGGAPTGALAQQSEALNSLMNASAGRVAPRISPVREAILRPTAQALGTQTGMIEAANEILQVVNDMGGTMDRTFRFGDLVMGQGVLPPVVVASHNSASIGEGAKMMRVAGSVYKIEEPARFFTGAPSWRDWLLMGLLAQSDAPQLPDNPQLLPQDDKERAYWQEIVQKSYVQGREQAARIFEENLAGLERTYLGMRTFYELHGRGLVSLPRLATTQDIVNQTDANTIVVGDTVFRITVPSSFNTDTKNWRPTTGTAPTPAIPAQSVNLANPAFKPYVPAQVQPTAPAAAPNHGAAGGVVQTAPVTAPAPQMAPPPADNNWNQAPQQPAPANPGAEQVIRIRIGQGGGVTDASSYAPRPIPAANPYRVTGSVLGGVAFNADLPSMLPVRQLPVIEEQVYTMPAQLVAQPEPEPAAQLPQVRPAPKVDTLDRDASPEELARKRAELYAKAYADEFQRAYAAAANAARQVAAVTQPSKIRETRKPIPVVAPVQATAAETKRVAQDTRAYLVQTGDTAYSVAARFGVSWQSLLERNGLQTPADVSPGVTLHIGASRS</sequence>
<name>E3HYG1_ACHXA</name>
<reference evidence="5" key="1">
    <citation type="journal article" date="2011" name="J. Bacteriol.">
        <title>Complete genome sequence of the haloaromatic acid-degrading bacterium Achromobacter xylosoxidans A8.</title>
        <authorList>
            <person name="Strnad H."/>
            <person name="Ridl J."/>
            <person name="Paces J."/>
            <person name="Kolar M."/>
            <person name="Vlcek C."/>
            <person name="Paces V."/>
        </authorList>
    </citation>
    <scope>NUCLEOTIDE SEQUENCE [LARGE SCALE GENOMIC DNA]</scope>
    <source>
        <strain evidence="5">A8</strain>
        <plasmid evidence="5">pA82</plasmid>
    </source>
</reference>
<dbReference type="InterPro" id="IPR018392">
    <property type="entry name" value="LysM"/>
</dbReference>
<dbReference type="EMBL" id="CP002289">
    <property type="protein sequence ID" value="ADP20115.1"/>
    <property type="molecule type" value="Genomic_DNA"/>
</dbReference>
<organism evidence="4 5">
    <name type="scientific">Achromobacter xylosoxidans (strain A8)</name>
    <dbReference type="NCBI Taxonomy" id="762376"/>
    <lineage>
        <taxon>Bacteria</taxon>
        <taxon>Pseudomonadati</taxon>
        <taxon>Pseudomonadota</taxon>
        <taxon>Betaproteobacteria</taxon>
        <taxon>Burkholderiales</taxon>
        <taxon>Alcaligenaceae</taxon>
        <taxon>Achromobacter</taxon>
    </lineage>
</organism>
<dbReference type="PATRIC" id="fig|762376.5.peg.6773"/>
<dbReference type="eggNOG" id="COG1388">
    <property type="taxonomic scope" value="Bacteria"/>
</dbReference>
<evidence type="ECO:0000313" key="5">
    <source>
        <dbReference type="Proteomes" id="UP000006876"/>
    </source>
</evidence>
<proteinExistence type="predicted"/>
<dbReference type="AlphaFoldDB" id="E3HYG1"/>
<dbReference type="PROSITE" id="PS51782">
    <property type="entry name" value="LYSM"/>
    <property type="match status" value="1"/>
</dbReference>
<geneLocation type="plasmid" evidence="4 5">
    <name>pA82</name>
</geneLocation>
<dbReference type="OrthoDB" id="7992122at2"/>
<dbReference type="Pfam" id="PF01476">
    <property type="entry name" value="LysM"/>
    <property type="match status" value="1"/>
</dbReference>
<feature type="domain" description="LysM" evidence="3">
    <location>
        <begin position="529"/>
        <end position="573"/>
    </location>
</feature>
<feature type="chain" id="PRO_5003171751" evidence="2">
    <location>
        <begin position="36"/>
        <end position="578"/>
    </location>
</feature>
<evidence type="ECO:0000256" key="2">
    <source>
        <dbReference type="SAM" id="SignalP"/>
    </source>
</evidence>
<dbReference type="Gene3D" id="3.10.350.10">
    <property type="entry name" value="LysM domain"/>
    <property type="match status" value="1"/>
</dbReference>
<feature type="compositionally biased region" description="Low complexity" evidence="1">
    <location>
        <begin position="434"/>
        <end position="444"/>
    </location>
</feature>
<protein>
    <submittedName>
        <fullName evidence="4">LysM domain protein 5</fullName>
    </submittedName>
</protein>
<dbReference type="SUPFAM" id="SSF54106">
    <property type="entry name" value="LysM domain"/>
    <property type="match status" value="1"/>
</dbReference>
<dbReference type="InterPro" id="IPR031618">
    <property type="entry name" value="T4SS_TraI"/>
</dbReference>
<dbReference type="Pfam" id="PF16932">
    <property type="entry name" value="T4SS_TraI"/>
    <property type="match status" value="1"/>
</dbReference>
<dbReference type="Proteomes" id="UP000006876">
    <property type="component" value="Plasmid pA82"/>
</dbReference>
<feature type="signal peptide" evidence="2">
    <location>
        <begin position="1"/>
        <end position="35"/>
    </location>
</feature>
<evidence type="ECO:0000256" key="1">
    <source>
        <dbReference type="SAM" id="MobiDB-lite"/>
    </source>
</evidence>
<dbReference type="RefSeq" id="WP_013397303.1">
    <property type="nucleotide sequence ID" value="NC_014642.1"/>
</dbReference>
<dbReference type="InterPro" id="IPR036779">
    <property type="entry name" value="LysM_dom_sf"/>
</dbReference>